<evidence type="ECO:0000313" key="6">
    <source>
        <dbReference type="Proteomes" id="UP000800092"/>
    </source>
</evidence>
<dbReference type="PROSITE" id="PS51683">
    <property type="entry name" value="SAM_OMT_II"/>
    <property type="match status" value="1"/>
</dbReference>
<dbReference type="InterPro" id="IPR001077">
    <property type="entry name" value="COMT_C"/>
</dbReference>
<protein>
    <submittedName>
        <fullName evidence="5">S-adenosyl-L-methionine-dependent methyltransferase</fullName>
    </submittedName>
</protein>
<dbReference type="Gene3D" id="3.40.50.150">
    <property type="entry name" value="Vaccinia Virus protein VP39"/>
    <property type="match status" value="1"/>
</dbReference>
<dbReference type="InterPro" id="IPR036388">
    <property type="entry name" value="WH-like_DNA-bd_sf"/>
</dbReference>
<keyword evidence="2 5" id="KW-0808">Transferase</keyword>
<reference evidence="5" key="1">
    <citation type="journal article" date="2020" name="Stud. Mycol.">
        <title>101 Dothideomycetes genomes: a test case for predicting lifestyles and emergence of pathogens.</title>
        <authorList>
            <person name="Haridas S."/>
            <person name="Albert R."/>
            <person name="Binder M."/>
            <person name="Bloem J."/>
            <person name="Labutti K."/>
            <person name="Salamov A."/>
            <person name="Andreopoulos B."/>
            <person name="Baker S."/>
            <person name="Barry K."/>
            <person name="Bills G."/>
            <person name="Bluhm B."/>
            <person name="Cannon C."/>
            <person name="Castanera R."/>
            <person name="Culley D."/>
            <person name="Daum C."/>
            <person name="Ezra D."/>
            <person name="Gonzalez J."/>
            <person name="Henrissat B."/>
            <person name="Kuo A."/>
            <person name="Liang C."/>
            <person name="Lipzen A."/>
            <person name="Lutzoni F."/>
            <person name="Magnuson J."/>
            <person name="Mondo S."/>
            <person name="Nolan M."/>
            <person name="Ohm R."/>
            <person name="Pangilinan J."/>
            <person name="Park H.-J."/>
            <person name="Ramirez L."/>
            <person name="Alfaro M."/>
            <person name="Sun H."/>
            <person name="Tritt A."/>
            <person name="Yoshinaga Y."/>
            <person name="Zwiers L.-H."/>
            <person name="Turgeon B."/>
            <person name="Goodwin S."/>
            <person name="Spatafora J."/>
            <person name="Crous P."/>
            <person name="Grigoriev I."/>
        </authorList>
    </citation>
    <scope>NUCLEOTIDE SEQUENCE</scope>
    <source>
        <strain evidence="5">Tuck. ex Michener</strain>
    </source>
</reference>
<dbReference type="SUPFAM" id="SSF46785">
    <property type="entry name" value="Winged helix' DNA-binding domain"/>
    <property type="match status" value="1"/>
</dbReference>
<feature type="domain" description="O-methyltransferase C-terminal" evidence="4">
    <location>
        <begin position="199"/>
        <end position="391"/>
    </location>
</feature>
<dbReference type="PANTHER" id="PTHR43712:SF11">
    <property type="entry name" value="O-METHYLTRANSFERASE (AFU_ORTHOLOGUE AFUA_2G17820)-RELATED"/>
    <property type="match status" value="1"/>
</dbReference>
<dbReference type="OrthoDB" id="2410195at2759"/>
<evidence type="ECO:0000256" key="2">
    <source>
        <dbReference type="ARBA" id="ARBA00022679"/>
    </source>
</evidence>
<dbReference type="SUPFAM" id="SSF53335">
    <property type="entry name" value="S-adenosyl-L-methionine-dependent methyltransferases"/>
    <property type="match status" value="1"/>
</dbReference>
<dbReference type="AlphaFoldDB" id="A0A6A6H9V6"/>
<name>A0A6A6H9V6_VIRVR</name>
<evidence type="ECO:0000259" key="4">
    <source>
        <dbReference type="Pfam" id="PF00891"/>
    </source>
</evidence>
<dbReference type="GO" id="GO:0032259">
    <property type="term" value="P:methylation"/>
    <property type="evidence" value="ECO:0007669"/>
    <property type="project" value="UniProtKB-KW"/>
</dbReference>
<keyword evidence="6" id="KW-1185">Reference proteome</keyword>
<organism evidence="5 6">
    <name type="scientific">Viridothelium virens</name>
    <name type="common">Speckled blister lichen</name>
    <name type="synonym">Trypethelium virens</name>
    <dbReference type="NCBI Taxonomy" id="1048519"/>
    <lineage>
        <taxon>Eukaryota</taxon>
        <taxon>Fungi</taxon>
        <taxon>Dikarya</taxon>
        <taxon>Ascomycota</taxon>
        <taxon>Pezizomycotina</taxon>
        <taxon>Dothideomycetes</taxon>
        <taxon>Dothideomycetes incertae sedis</taxon>
        <taxon>Trypetheliales</taxon>
        <taxon>Trypetheliaceae</taxon>
        <taxon>Viridothelium</taxon>
    </lineage>
</organism>
<dbReference type="InterPro" id="IPR029063">
    <property type="entry name" value="SAM-dependent_MTases_sf"/>
</dbReference>
<dbReference type="Pfam" id="PF00891">
    <property type="entry name" value="Methyltransf_2"/>
    <property type="match status" value="1"/>
</dbReference>
<evidence type="ECO:0000256" key="3">
    <source>
        <dbReference type="ARBA" id="ARBA00022691"/>
    </source>
</evidence>
<evidence type="ECO:0000256" key="1">
    <source>
        <dbReference type="ARBA" id="ARBA00022603"/>
    </source>
</evidence>
<evidence type="ECO:0000313" key="5">
    <source>
        <dbReference type="EMBL" id="KAF2234611.1"/>
    </source>
</evidence>
<sequence length="421" mass="47665">MLEYCFFPSLQKGILFAIIRLTMASSPKLETLVQDIQKATSEYEKDKGNGYPKLSEAIEALRRAVEPPHIQIMKQRFHSVQNVCLVMALEMKLLEFLTSDKEKSFTADELATLSGYDKALIARVMRMMTALNFADDVGYETYKANAVTICQMEPGWLGTLMITNEWPLSYGPFIREYLRKYKPCDLTKTEPLYHFAHNGESSWETMRKDPVLKQAFDDAMTVRNKHYTVAWHEKFPAASRLSDISARSAVPPVIVDIGGNQGVDLQGFAEKNPNFQCELILQDQPETINRIQPGLDKRIKPTIYDFFTPQPVKDAAIYYLKSVLHDWDDANSLALLSNTANVMAPDSTLLIHDMVLADRHESLVRADMDILTMMALNGCERTFTEWSNLLANVKPPLKIVKVWSSPKDPQSVIEAVLADST</sequence>
<dbReference type="InterPro" id="IPR016461">
    <property type="entry name" value="COMT-like"/>
</dbReference>
<dbReference type="Gene3D" id="1.10.10.10">
    <property type="entry name" value="Winged helix-like DNA-binding domain superfamily/Winged helix DNA-binding domain"/>
    <property type="match status" value="1"/>
</dbReference>
<dbReference type="GO" id="GO:0008171">
    <property type="term" value="F:O-methyltransferase activity"/>
    <property type="evidence" value="ECO:0007669"/>
    <property type="project" value="InterPro"/>
</dbReference>
<keyword evidence="1 5" id="KW-0489">Methyltransferase</keyword>
<gene>
    <name evidence="5" type="ORF">EV356DRAFT_147666</name>
</gene>
<dbReference type="Proteomes" id="UP000800092">
    <property type="component" value="Unassembled WGS sequence"/>
</dbReference>
<dbReference type="PANTHER" id="PTHR43712">
    <property type="entry name" value="PUTATIVE (AFU_ORTHOLOGUE AFUA_4G14580)-RELATED"/>
    <property type="match status" value="1"/>
</dbReference>
<dbReference type="InterPro" id="IPR036390">
    <property type="entry name" value="WH_DNA-bd_sf"/>
</dbReference>
<accession>A0A6A6H9V6</accession>
<dbReference type="EMBL" id="ML991797">
    <property type="protein sequence ID" value="KAF2234611.1"/>
    <property type="molecule type" value="Genomic_DNA"/>
</dbReference>
<keyword evidence="3" id="KW-0949">S-adenosyl-L-methionine</keyword>
<proteinExistence type="predicted"/>